<dbReference type="EMBL" id="AAKUOT010000001">
    <property type="protein sequence ID" value="ECV8759282.1"/>
    <property type="molecule type" value="Genomic_DNA"/>
</dbReference>
<reference evidence="21" key="3">
    <citation type="journal article" date="2018" name="Genome Biol.">
        <title>SKESA: strategic k-mer extension for scrupulous assemblies.</title>
        <authorList>
            <person name="Souvorov A."/>
            <person name="Agarwala R."/>
            <person name="Lipman D.J."/>
        </authorList>
    </citation>
    <scope>NUCLEOTIDE SEQUENCE</scope>
    <source>
        <strain evidence="20">Salmonella enterica</strain>
        <strain evidence="21">SSI_AA863</strain>
    </source>
</reference>
<evidence type="ECO:0000313" key="9">
    <source>
        <dbReference type="EMBL" id="EBW3627087.1"/>
    </source>
</evidence>
<accession>A0A0F7J839</accession>
<dbReference type="Proteomes" id="UP000034636">
    <property type="component" value="Chromosome"/>
</dbReference>
<dbReference type="InterPro" id="IPR036328">
    <property type="entry name" value="MliC_sf"/>
</dbReference>
<evidence type="ECO:0000313" key="8">
    <source>
        <dbReference type="EMBL" id="EBU9272142.1"/>
    </source>
</evidence>
<dbReference type="Proteomes" id="UP000839617">
    <property type="component" value="Unassembled WGS sequence"/>
</dbReference>
<dbReference type="EMBL" id="AAKRET010000001">
    <property type="protein sequence ID" value="ECU8352468.1"/>
    <property type="molecule type" value="Genomic_DNA"/>
</dbReference>
<evidence type="ECO:0000313" key="16">
    <source>
        <dbReference type="EMBL" id="ECV8759282.1"/>
    </source>
</evidence>
<dbReference type="EMBL" id="DAANXW010000001">
    <property type="protein sequence ID" value="HAD1898391.1"/>
    <property type="molecule type" value="Genomic_DNA"/>
</dbReference>
<keyword evidence="3" id="KW-0564">Palmitate</keyword>
<dbReference type="eggNOG" id="COG3895">
    <property type="taxonomic scope" value="Bacteria"/>
</dbReference>
<evidence type="ECO:0000313" key="17">
    <source>
        <dbReference type="EMBL" id="ECW0638780.1"/>
    </source>
</evidence>
<dbReference type="KEGG" id="seni:CY43_06355"/>
<dbReference type="Proteomes" id="UP000839905">
    <property type="component" value="Unassembled WGS sequence"/>
</dbReference>
<dbReference type="EMBL" id="AAIGQE010000002">
    <property type="protein sequence ID" value="ECE0294336.1"/>
    <property type="molecule type" value="Genomic_DNA"/>
</dbReference>
<dbReference type="EMBL" id="AAHNIA010000004">
    <property type="protein sequence ID" value="EBY1700995.1"/>
    <property type="molecule type" value="Genomic_DNA"/>
</dbReference>
<dbReference type="EMBL" id="AALDNI010000021">
    <property type="protein sequence ID" value="ECY5341840.1"/>
    <property type="molecule type" value="Genomic_DNA"/>
</dbReference>
<evidence type="ECO:0000313" key="26">
    <source>
        <dbReference type="Proteomes" id="UP000054461"/>
    </source>
</evidence>
<evidence type="ECO:0000313" key="18">
    <source>
        <dbReference type="EMBL" id="ECY5341840.1"/>
    </source>
</evidence>
<evidence type="ECO:0000256" key="5">
    <source>
        <dbReference type="SAM" id="SignalP"/>
    </source>
</evidence>
<dbReference type="OMA" id="SAHATIM"/>
<evidence type="ECO:0000313" key="21">
    <source>
        <dbReference type="EMBL" id="HAD1898391.1"/>
    </source>
</evidence>
<dbReference type="EMBL" id="AAMLUT010000001">
    <property type="protein sequence ID" value="EDI6663659.1"/>
    <property type="molecule type" value="Genomic_DNA"/>
</dbReference>
<keyword evidence="1 5" id="KW-0732">Signal</keyword>
<reference evidence="21" key="7">
    <citation type="submission" date="2019-01" db="EMBL/GenBank/DDBJ databases">
        <authorList>
            <consortium name="NCBI Pathogen Detection Project"/>
        </authorList>
    </citation>
    <scope>NUCLEOTIDE SEQUENCE</scope>
    <source>
        <strain evidence="20">Salmonella enterica</strain>
        <strain evidence="21">SSI_AA863</strain>
    </source>
</reference>
<dbReference type="Proteomes" id="UP000839581">
    <property type="component" value="Unassembled WGS sequence"/>
</dbReference>
<reference evidence="11" key="4">
    <citation type="submission" date="2018-07" db="EMBL/GenBank/DDBJ databases">
        <authorList>
            <person name="Ashton P.M."/>
            <person name="Dallman T."/>
            <person name="Nair S."/>
            <person name="De Pinna E."/>
            <person name="Peters T."/>
            <person name="Grant K."/>
        </authorList>
    </citation>
    <scope>NUCLEOTIDE SEQUENCE [LARGE SCALE GENOMIC DNA]</scope>
    <source>
        <strain evidence="9">231108</strain>
        <strain evidence="14">265852</strain>
        <strain evidence="23">29290</strain>
        <strain evidence="11">356083</strain>
        <strain evidence="10">422529</strain>
        <strain evidence="24">425567</strain>
        <strain evidence="18">43916</strain>
        <strain evidence="8">488670</strain>
        <strain evidence="12">632340</strain>
        <strain evidence="16">86846</strain>
    </source>
</reference>
<dbReference type="EMBL" id="RSUA01000002">
    <property type="protein sequence ID" value="MIT47550.1"/>
    <property type="molecule type" value="Genomic_DNA"/>
</dbReference>
<dbReference type="SMR" id="A0A0D6GH74"/>
<dbReference type="RefSeq" id="WP_000977725.1">
    <property type="nucleotide sequence ID" value="NZ_AP023291.1"/>
</dbReference>
<dbReference type="Proteomes" id="UP000839616">
    <property type="component" value="Unassembled WGS sequence"/>
</dbReference>
<evidence type="ECO:0000313" key="24">
    <source>
        <dbReference type="EMBL" id="MLP84934.1"/>
    </source>
</evidence>
<evidence type="ECO:0000256" key="2">
    <source>
        <dbReference type="ARBA" id="ARBA00023136"/>
    </source>
</evidence>
<dbReference type="Gene3D" id="2.40.128.200">
    <property type="match status" value="1"/>
</dbReference>
<evidence type="ECO:0000256" key="4">
    <source>
        <dbReference type="ARBA" id="ARBA00023288"/>
    </source>
</evidence>
<dbReference type="Proteomes" id="UP000839909">
    <property type="component" value="Unassembled WGS sequence"/>
</dbReference>
<dbReference type="EMBL" id="AAHIDF010000003">
    <property type="protein sequence ID" value="EBW3627087.1"/>
    <property type="molecule type" value="Genomic_DNA"/>
</dbReference>
<dbReference type="Proteomes" id="UP000839915">
    <property type="component" value="Unassembled WGS sequence"/>
</dbReference>
<evidence type="ECO:0000313" key="22">
    <source>
        <dbReference type="EMBL" id="KTZ04321.1"/>
    </source>
</evidence>
<dbReference type="EMBL" id="JYVU01000094">
    <property type="protein sequence ID" value="KTZ04321.1"/>
    <property type="molecule type" value="Genomic_DNA"/>
</dbReference>
<sequence length="114" mass="12576">MMKRKLIPFTLFLAALSASTTSIAASQEISKSIYTCNDNQVMEVIYVNTEAGNAYAIISQVNEMIPMRLMKMASGANYEAIDKNYTYKLYTKGKTAELVEGDDKPVLSNCSLAN</sequence>
<dbReference type="EMBL" id="AAHDPU010000006">
    <property type="protein sequence ID" value="EBU9272142.1"/>
    <property type="molecule type" value="Genomic_DNA"/>
</dbReference>
<dbReference type="Proteomes" id="UP000839595">
    <property type="component" value="Unassembled WGS sequence"/>
</dbReference>
<evidence type="ECO:0000256" key="1">
    <source>
        <dbReference type="ARBA" id="ARBA00022729"/>
    </source>
</evidence>
<feature type="domain" description="C-type lysozyme inhibitor" evidence="6">
    <location>
        <begin position="34"/>
        <end position="106"/>
    </location>
</feature>
<evidence type="ECO:0000313" key="15">
    <source>
        <dbReference type="EMBL" id="ECU8352468.1"/>
    </source>
</evidence>
<reference evidence="15" key="6">
    <citation type="submission" date="2018-08" db="EMBL/GenBank/DDBJ databases">
        <authorList>
            <consortium name="PulseNet: The National Subtyping Network for Foodborne Disease Surveillance"/>
            <person name="Tarr C.L."/>
            <person name="Trees E."/>
            <person name="Katz L.S."/>
            <person name="Carleton-Romer H.A."/>
            <person name="Stroika S."/>
            <person name="Kucerova Z."/>
            <person name="Roache K.F."/>
            <person name="Sabol A.L."/>
            <person name="Besser J."/>
            <person name="Gerner-Smidt P."/>
        </authorList>
    </citation>
    <scope>NUCLEOTIDE SEQUENCE [LARGE SCALE GENOMIC DNA]</scope>
    <source>
        <strain evidence="15">PNUSAS008736</strain>
        <strain evidence="19">PNUSAS016739</strain>
    </source>
</reference>
<evidence type="ECO:0000256" key="3">
    <source>
        <dbReference type="ARBA" id="ARBA00023139"/>
    </source>
</evidence>
<proteinExistence type="predicted"/>
<reference evidence="22 26" key="1">
    <citation type="submission" date="2014-09" db="EMBL/GenBank/DDBJ databases">
        <title>Salmonella Genotype and Phenotype Association.</title>
        <authorList>
            <person name="Chen Y."/>
            <person name="Folster J."/>
            <person name="Ayers S."/>
            <person name="Kabera C."/>
            <person name="Li C."/>
            <person name="Mukherjee S."/>
            <person name="Lam C."/>
            <person name="Zhao S."/>
            <person name="McDermott P."/>
        </authorList>
    </citation>
    <scope>NUCLEOTIDE SEQUENCE [LARGE SCALE GENOMIC DNA]</scope>
    <source>
        <strain evidence="22 26">CVM N32045</strain>
    </source>
</reference>
<dbReference type="EMBL" id="AAHRYM010000007">
    <property type="protein sequence ID" value="EBZ6920836.1"/>
    <property type="molecule type" value="Genomic_DNA"/>
</dbReference>
<dbReference type="Proteomes" id="UP000839914">
    <property type="component" value="Unassembled WGS sequence"/>
</dbReference>
<gene>
    <name evidence="7" type="primary">pliC</name>
    <name evidence="16" type="ORF">AAB27_00045</name>
    <name evidence="23" type="ORF">AU613_01380</name>
    <name evidence="18" type="ORF">AVC05_11385</name>
    <name evidence="15" type="ORF">B1P38_02350</name>
    <name evidence="13" type="ORF">CE70_03850</name>
    <name evidence="19" type="ORF">CFF59_00015</name>
    <name evidence="22" type="ORF">DD95_23845</name>
    <name evidence="8" type="ORF">DMO92_08705</name>
    <name evidence="9" type="ORF">DPF41_03075</name>
    <name evidence="10" type="ORF">DPS76_10565</name>
    <name evidence="24" type="ORF">DRM14_06295</name>
    <name evidence="11" type="ORF">DU071_03335</name>
    <name evidence="14" type="ORF">E0935_07455</name>
    <name evidence="12" type="ORF">EER35_07525</name>
    <name evidence="17" type="ORF">F3R12_02670</name>
    <name evidence="21" type="ORF">G0086_01150</name>
    <name evidence="20" type="ORF">GB466_09720</name>
    <name evidence="7" type="ORF">SE14_01312</name>
</gene>
<dbReference type="Proteomes" id="UP000338496">
    <property type="component" value="Unassembled WGS sequence"/>
</dbReference>
<evidence type="ECO:0000313" key="7">
    <source>
        <dbReference type="EMBL" id="AKH06862.1"/>
    </source>
</evidence>
<dbReference type="AlphaFoldDB" id="A0A0D6GH74"/>
<evidence type="ECO:0000313" key="27">
    <source>
        <dbReference type="Proteomes" id="UP000338496"/>
    </source>
</evidence>
<evidence type="ECO:0000313" key="13">
    <source>
        <dbReference type="EMBL" id="ECE0294336.1"/>
    </source>
</evidence>
<dbReference type="Proteomes" id="UP000839907">
    <property type="component" value="Unassembled WGS sequence"/>
</dbReference>
<dbReference type="PATRIC" id="fig|59201.124.peg.886"/>
<reference evidence="13 27" key="5">
    <citation type="submission" date="2018-07" db="EMBL/GenBank/DDBJ databases">
        <authorList>
            <consortium name="GenomeTrakr network: Whole genome sequencing for foodborne pathogen traceback"/>
        </authorList>
    </citation>
    <scope>NUCLEOTIDE SEQUENCE [LARGE SCALE GENOMIC DNA]</scope>
    <source>
        <strain evidence="17">AUSMDU00020735</strain>
        <strain evidence="13 27">VA_WGS-00080</strain>
    </source>
</reference>
<dbReference type="InterPro" id="IPR018660">
    <property type="entry name" value="MliC"/>
</dbReference>
<dbReference type="EMBL" id="AAHIPE010000009">
    <property type="protein sequence ID" value="EBW5462880.1"/>
    <property type="molecule type" value="Genomic_DNA"/>
</dbReference>
<dbReference type="Proteomes" id="UP000839911">
    <property type="component" value="Unassembled WGS sequence"/>
</dbReference>
<feature type="chain" id="PRO_5043119579" evidence="5">
    <location>
        <begin position="25"/>
        <end position="114"/>
    </location>
</feature>
<dbReference type="NCBIfam" id="NF010363">
    <property type="entry name" value="PRK13791.1"/>
    <property type="match status" value="1"/>
</dbReference>
<protein>
    <submittedName>
        <fullName evidence="7 21">Lysozyme inhibitor</fullName>
    </submittedName>
</protein>
<evidence type="ECO:0000313" key="19">
    <source>
        <dbReference type="EMBL" id="EDI6663659.1"/>
    </source>
</evidence>
<dbReference type="Proteomes" id="UP000839908">
    <property type="component" value="Unassembled WGS sequence"/>
</dbReference>
<evidence type="ECO:0000313" key="11">
    <source>
        <dbReference type="EMBL" id="EBY1700995.1"/>
    </source>
</evidence>
<organism evidence="21">
    <name type="scientific">Salmonella typhimurium</name>
    <dbReference type="NCBI Taxonomy" id="90371"/>
    <lineage>
        <taxon>Bacteria</taxon>
        <taxon>Pseudomonadati</taxon>
        <taxon>Pseudomonadota</taxon>
        <taxon>Gammaproteobacteria</taxon>
        <taxon>Enterobacterales</taxon>
        <taxon>Enterobacteriaceae</taxon>
        <taxon>Salmonella</taxon>
    </lineage>
</organism>
<name>A0A0D6GH74_SALTM</name>
<evidence type="ECO:0000313" key="23">
    <source>
        <dbReference type="EMBL" id="MIT47550.1"/>
    </source>
</evidence>
<evidence type="ECO:0000313" key="25">
    <source>
        <dbReference type="Proteomes" id="UP000034636"/>
    </source>
</evidence>
<dbReference type="EMBL" id="AAKVET010000001">
    <property type="protein sequence ID" value="ECW0638780.1"/>
    <property type="molecule type" value="Genomic_DNA"/>
</dbReference>
<feature type="signal peptide" evidence="5">
    <location>
        <begin position="1"/>
        <end position="24"/>
    </location>
</feature>
<dbReference type="Proteomes" id="UP000885258">
    <property type="component" value="Unassembled WGS sequence"/>
</dbReference>
<dbReference type="Pfam" id="PF09864">
    <property type="entry name" value="MliC"/>
    <property type="match status" value="1"/>
</dbReference>
<dbReference type="SUPFAM" id="SSF141488">
    <property type="entry name" value="YdhA-like"/>
    <property type="match status" value="1"/>
</dbReference>
<evidence type="ECO:0000313" key="14">
    <source>
        <dbReference type="EMBL" id="ECF1543075.1"/>
    </source>
</evidence>
<dbReference type="EMBL" id="AAIKGB010000006">
    <property type="protein sequence ID" value="ECF1543075.1"/>
    <property type="molecule type" value="Genomic_DNA"/>
</dbReference>
<evidence type="ECO:0000313" key="20">
    <source>
        <dbReference type="EMBL" id="HAB0970845.1"/>
    </source>
</evidence>
<dbReference type="EMBL" id="DAAFPQ010000005">
    <property type="protein sequence ID" value="HAB0970845.1"/>
    <property type="molecule type" value="Genomic_DNA"/>
</dbReference>
<keyword evidence="4" id="KW-0449">Lipoprotein</keyword>
<evidence type="ECO:0000313" key="10">
    <source>
        <dbReference type="EMBL" id="EBW5462880.1"/>
    </source>
</evidence>
<dbReference type="EMBL" id="CP011428">
    <property type="protein sequence ID" value="AKH06862.1"/>
    <property type="molecule type" value="Genomic_DNA"/>
</dbReference>
<dbReference type="Proteomes" id="UP000054461">
    <property type="component" value="Unassembled WGS sequence"/>
</dbReference>
<evidence type="ECO:0000259" key="6">
    <source>
        <dbReference type="Pfam" id="PF09864"/>
    </source>
</evidence>
<dbReference type="EMBL" id="RVDJ01000004">
    <property type="protein sequence ID" value="MLP84934.1"/>
    <property type="molecule type" value="Genomic_DNA"/>
</dbReference>
<keyword evidence="2" id="KW-0472">Membrane</keyword>
<accession>A0A0D6GH74</accession>
<evidence type="ECO:0000313" key="12">
    <source>
        <dbReference type="EMBL" id="EBZ6920836.1"/>
    </source>
</evidence>
<reference evidence="7 25" key="2">
    <citation type="journal article" date="2015" name="Genome Announc.">
        <title>Complete Genome Sequencing of a Multidrug-Resistant and Human-Invasive Salmonella enterica Serovar Typhimurium Strain of the Emerging Sequence Type 213 Genotype.</title>
        <authorList>
            <person name="Calva E."/>
            <person name="Silva C."/>
            <person name="Zaidi M.B."/>
            <person name="Sanchez-Flores A."/>
            <person name="Estrada K."/>
            <person name="Silva G.G."/>
            <person name="Soto-Jimenez L.M."/>
            <person name="Wiesner M."/>
            <person name="Fernandez-Mora M."/>
            <person name="Edwards R.A."/>
            <person name="Vinuesa P."/>
        </authorList>
    </citation>
    <scope>NUCLEOTIDE SEQUENCE [LARGE SCALE GENOMIC DNA]</scope>
    <source>
        <strain evidence="7 25">YU39</strain>
    </source>
</reference>
<dbReference type="Proteomes" id="UP000885385">
    <property type="component" value="Unassembled WGS sequence"/>
</dbReference>